<comment type="caution">
    <text evidence="3">The sequence shown here is derived from an EMBL/GenBank/DDBJ whole genome shotgun (WGS) entry which is preliminary data.</text>
</comment>
<dbReference type="InterPro" id="IPR001769">
    <property type="entry name" value="Gingipain"/>
</dbReference>
<dbReference type="InterPro" id="IPR029030">
    <property type="entry name" value="Caspase-like_dom_sf"/>
</dbReference>
<evidence type="ECO:0000313" key="3">
    <source>
        <dbReference type="EMBL" id="EJX01703.1"/>
    </source>
</evidence>
<dbReference type="Gene3D" id="3.40.50.1460">
    <property type="match status" value="1"/>
</dbReference>
<gene>
    <name evidence="3" type="ORF">EVA_10198</name>
</gene>
<reference evidence="3" key="1">
    <citation type="journal article" date="2012" name="PLoS ONE">
        <title>Gene sets for utilization of primary and secondary nutrition supplies in the distal gut of endangered iberian lynx.</title>
        <authorList>
            <person name="Alcaide M."/>
            <person name="Messina E."/>
            <person name="Richter M."/>
            <person name="Bargiela R."/>
            <person name="Peplies J."/>
            <person name="Huws S.A."/>
            <person name="Newbold C.J."/>
            <person name="Golyshin P.N."/>
            <person name="Simon M.A."/>
            <person name="Lopez G."/>
            <person name="Yakimov M.M."/>
            <person name="Ferrer M."/>
        </authorList>
    </citation>
    <scope>NUCLEOTIDE SEQUENCE</scope>
</reference>
<dbReference type="GO" id="GO:0008234">
    <property type="term" value="F:cysteine-type peptidase activity"/>
    <property type="evidence" value="ECO:0007669"/>
    <property type="project" value="InterPro"/>
</dbReference>
<name>J9GID3_9ZZZZ</name>
<dbReference type="EMBL" id="AMCI01002853">
    <property type="protein sequence ID" value="EJX01703.1"/>
    <property type="molecule type" value="Genomic_DNA"/>
</dbReference>
<dbReference type="Gene3D" id="2.60.40.4070">
    <property type="match status" value="1"/>
</dbReference>
<protein>
    <submittedName>
        <fullName evidence="3">Protein containing Peptidase C25, gingipain domain protein</fullName>
    </submittedName>
</protein>
<dbReference type="Pfam" id="PF01364">
    <property type="entry name" value="Peptidase_C25"/>
    <property type="match status" value="1"/>
</dbReference>
<evidence type="ECO:0000256" key="1">
    <source>
        <dbReference type="ARBA" id="ARBA00022729"/>
    </source>
</evidence>
<sequence>MDQSFPAPEWVGKVENQNLHGDSTAYDMVILIPASRKLAEEAERMAEAHRDLQQLRVKVVDAGQLFNEFSSGTPDASAYRRYMKMLYDRADNDKDMPRYLLLFGDCSWDNRMVSENWKMYKPEDYLLSFEVTNNFNEETNTIFPLGEQDSYVTDDFYGWLDDNEGNDYRFNKIDLGIGRFPCSDAETAKILVDKSISYLKNEHTGSWKNEIYVIADNGNANLHMEDAEVVVQQINESTQDLSIVKKVYNDAYTRFSTGVGHTFPTVTEILRGAIKRGALIFNYTGHGNPGQLSNNTILKTEDFETPTLGNMPLWIMASCEISPFDSRKYDLGRAAVRNPNGGAIAVICAARSVLSNYNRILNVALNQHLFSNDAQGKPNTMGDALRLTKVDMVTPNKYGQLKDASINKLKYILLGNPAVHLTYPRGKVVLDSINGVRLGSGNVQLKAGCLARFSGHVANNKGVALPDFNGSITAVVMDRLETITCKNNDGTADSPMVYQDRTKKIFEGRDSVRNGKFSVTMRVPKDISYTNDCGRINFYAINHDNSLECNGKNDQFFLNGTDNSYAADTLAPKLSLYLNHPDFPNGGITGPNPIFYADIEDDRGINATGMGIGHNMELVIDGDMSNPINLNDNFQYIFGSYREGGVTYPFQNLAFGKHELAFRVWDVNGNSTTKTLQFNVQDGIHDGFDLYASRNPARTSTNLMTRFEADPEKGYTATFKVFDLYGRMIWQSQPIQTPAGGSYGMATWNLTNSSGARVPAGIYLYQVTVQNESEKKESDAKKIHSAGTIKSSILSLYGRETLSRK</sequence>
<organism evidence="3">
    <name type="scientific">gut metagenome</name>
    <dbReference type="NCBI Taxonomy" id="749906"/>
    <lineage>
        <taxon>unclassified sequences</taxon>
        <taxon>metagenomes</taxon>
        <taxon>organismal metagenomes</taxon>
    </lineage>
</organism>
<dbReference type="InterPro" id="IPR029031">
    <property type="entry name" value="Gingipain_N_sf"/>
</dbReference>
<dbReference type="SUPFAM" id="SSF52129">
    <property type="entry name" value="Caspase-like"/>
    <property type="match status" value="1"/>
</dbReference>
<dbReference type="AlphaFoldDB" id="J9GID3"/>
<proteinExistence type="predicted"/>
<dbReference type="GO" id="GO:0006508">
    <property type="term" value="P:proteolysis"/>
    <property type="evidence" value="ECO:0007669"/>
    <property type="project" value="InterPro"/>
</dbReference>
<dbReference type="Gene3D" id="3.40.50.10390">
    <property type="entry name" value="Gingipain r, domain 1"/>
    <property type="match status" value="1"/>
</dbReference>
<feature type="domain" description="Gingipain" evidence="2">
    <location>
        <begin position="34"/>
        <end position="420"/>
    </location>
</feature>
<keyword evidence="1" id="KW-0732">Signal</keyword>
<accession>J9GID3</accession>
<evidence type="ECO:0000259" key="2">
    <source>
        <dbReference type="Pfam" id="PF01364"/>
    </source>
</evidence>
<dbReference type="NCBIfam" id="NF033707">
    <property type="entry name" value="T9SS_sortase"/>
    <property type="match status" value="1"/>
</dbReference>
<dbReference type="CDD" id="cd02258">
    <property type="entry name" value="Peptidase_C25_N"/>
    <property type="match status" value="1"/>
</dbReference>